<evidence type="ECO:0008006" key="3">
    <source>
        <dbReference type="Google" id="ProtNLM"/>
    </source>
</evidence>
<organism evidence="1 2">
    <name type="scientific">Crucibulum laeve</name>
    <dbReference type="NCBI Taxonomy" id="68775"/>
    <lineage>
        <taxon>Eukaryota</taxon>
        <taxon>Fungi</taxon>
        <taxon>Dikarya</taxon>
        <taxon>Basidiomycota</taxon>
        <taxon>Agaricomycotina</taxon>
        <taxon>Agaricomycetes</taxon>
        <taxon>Agaricomycetidae</taxon>
        <taxon>Agaricales</taxon>
        <taxon>Agaricineae</taxon>
        <taxon>Nidulariaceae</taxon>
        <taxon>Crucibulum</taxon>
    </lineage>
</organism>
<accession>A0A5C3LW63</accession>
<sequence>MPLTTGYPDIFTIPVELAQRILAFCHPWDVAAFSRASRLAYNLVYLPIDQYLWRQLFIALFDHPTEVLNARREAGLPTTSTVIDWRSGLTSRLHAELIASDDFAPQPKRQYALGIFASALQEAAPPTTTHLSSLHASAPPSKTLLWLERIMQASRILENTVSSTDANMLQAHLRAICTASIQDSGNNHTLAYAMQRRSESRSYVYDLRNYGSDNTWGPYLVDGSINWIHVENLVNVILMNLRELPERWASTRPPLGLQATRPHSAPGTYSCKDWAGVEGKWRRYVCFMDYRDLFAFNYSDLADGPRHPQFFEDPRFREATRLMEFKLHIIPMQSSRAYRFATSGEMTSHDPYPPLYFSGSSKGVNGNEAIVEGFVRMGKDGKVHWQFMTIYDSSPQWSSTGIQIGDTGSAMGVVGVWTTVAHDQDDPVGPFWLWKVEEDYPSDLMEYT</sequence>
<dbReference type="Proteomes" id="UP000308652">
    <property type="component" value="Unassembled WGS sequence"/>
</dbReference>
<reference evidence="1 2" key="1">
    <citation type="journal article" date="2019" name="Nat. Ecol. Evol.">
        <title>Megaphylogeny resolves global patterns of mushroom evolution.</title>
        <authorList>
            <person name="Varga T."/>
            <person name="Krizsan K."/>
            <person name="Foldi C."/>
            <person name="Dima B."/>
            <person name="Sanchez-Garcia M."/>
            <person name="Sanchez-Ramirez S."/>
            <person name="Szollosi G.J."/>
            <person name="Szarkandi J.G."/>
            <person name="Papp V."/>
            <person name="Albert L."/>
            <person name="Andreopoulos W."/>
            <person name="Angelini C."/>
            <person name="Antonin V."/>
            <person name="Barry K.W."/>
            <person name="Bougher N.L."/>
            <person name="Buchanan P."/>
            <person name="Buyck B."/>
            <person name="Bense V."/>
            <person name="Catcheside P."/>
            <person name="Chovatia M."/>
            <person name="Cooper J."/>
            <person name="Damon W."/>
            <person name="Desjardin D."/>
            <person name="Finy P."/>
            <person name="Geml J."/>
            <person name="Haridas S."/>
            <person name="Hughes K."/>
            <person name="Justo A."/>
            <person name="Karasinski D."/>
            <person name="Kautmanova I."/>
            <person name="Kiss B."/>
            <person name="Kocsube S."/>
            <person name="Kotiranta H."/>
            <person name="LaButti K.M."/>
            <person name="Lechner B.E."/>
            <person name="Liimatainen K."/>
            <person name="Lipzen A."/>
            <person name="Lukacs Z."/>
            <person name="Mihaltcheva S."/>
            <person name="Morgado L.N."/>
            <person name="Niskanen T."/>
            <person name="Noordeloos M.E."/>
            <person name="Ohm R.A."/>
            <person name="Ortiz-Santana B."/>
            <person name="Ovrebo C."/>
            <person name="Racz N."/>
            <person name="Riley R."/>
            <person name="Savchenko A."/>
            <person name="Shiryaev A."/>
            <person name="Soop K."/>
            <person name="Spirin V."/>
            <person name="Szebenyi C."/>
            <person name="Tomsovsky M."/>
            <person name="Tulloss R.E."/>
            <person name="Uehling J."/>
            <person name="Grigoriev I.V."/>
            <person name="Vagvolgyi C."/>
            <person name="Papp T."/>
            <person name="Martin F.M."/>
            <person name="Miettinen O."/>
            <person name="Hibbett D.S."/>
            <person name="Nagy L.G."/>
        </authorList>
    </citation>
    <scope>NUCLEOTIDE SEQUENCE [LARGE SCALE GENOMIC DNA]</scope>
    <source>
        <strain evidence="1 2">CBS 166.37</strain>
    </source>
</reference>
<evidence type="ECO:0000313" key="2">
    <source>
        <dbReference type="Proteomes" id="UP000308652"/>
    </source>
</evidence>
<dbReference type="EMBL" id="ML213611">
    <property type="protein sequence ID" value="TFK36787.1"/>
    <property type="molecule type" value="Genomic_DNA"/>
</dbReference>
<evidence type="ECO:0000313" key="1">
    <source>
        <dbReference type="EMBL" id="TFK36787.1"/>
    </source>
</evidence>
<dbReference type="AlphaFoldDB" id="A0A5C3LW63"/>
<dbReference type="InterPro" id="IPR036047">
    <property type="entry name" value="F-box-like_dom_sf"/>
</dbReference>
<dbReference type="SUPFAM" id="SSF81383">
    <property type="entry name" value="F-box domain"/>
    <property type="match status" value="1"/>
</dbReference>
<proteinExistence type="predicted"/>
<name>A0A5C3LW63_9AGAR</name>
<dbReference type="STRING" id="68775.A0A5C3LW63"/>
<dbReference type="CDD" id="cd09917">
    <property type="entry name" value="F-box_SF"/>
    <property type="match status" value="1"/>
</dbReference>
<keyword evidence="2" id="KW-1185">Reference proteome</keyword>
<dbReference type="OrthoDB" id="3226064at2759"/>
<protein>
    <recommendedName>
        <fullName evidence="3">F-box domain-containing protein</fullName>
    </recommendedName>
</protein>
<gene>
    <name evidence="1" type="ORF">BDQ12DRAFT_736537</name>
</gene>